<keyword evidence="1 4" id="KW-0489">Methyltransferase</keyword>
<dbReference type="CDD" id="cd02440">
    <property type="entry name" value="AdoMet_MTases"/>
    <property type="match status" value="1"/>
</dbReference>
<evidence type="ECO:0000256" key="3">
    <source>
        <dbReference type="ARBA" id="ARBA00022691"/>
    </source>
</evidence>
<dbReference type="SUPFAM" id="SSF53335">
    <property type="entry name" value="S-adenosyl-L-methionine-dependent methyltransferases"/>
    <property type="match status" value="1"/>
</dbReference>
<name>A0A5D4RMG7_9BACI</name>
<dbReference type="InterPro" id="IPR029063">
    <property type="entry name" value="SAM-dependent_MTases_sf"/>
</dbReference>
<organism evidence="4 5">
    <name type="scientific">Bacillus infantis</name>
    <dbReference type="NCBI Taxonomy" id="324767"/>
    <lineage>
        <taxon>Bacteria</taxon>
        <taxon>Bacillati</taxon>
        <taxon>Bacillota</taxon>
        <taxon>Bacilli</taxon>
        <taxon>Bacillales</taxon>
        <taxon>Bacillaceae</taxon>
        <taxon>Bacillus</taxon>
    </lineage>
</organism>
<dbReference type="Gene3D" id="3.40.50.150">
    <property type="entry name" value="Vaccinia Virus protein VP39"/>
    <property type="match status" value="1"/>
</dbReference>
<proteinExistence type="predicted"/>
<dbReference type="EMBL" id="VTER01000002">
    <property type="protein sequence ID" value="TYS50948.1"/>
    <property type="molecule type" value="Genomic_DNA"/>
</dbReference>
<dbReference type="GO" id="GO:0008168">
    <property type="term" value="F:methyltransferase activity"/>
    <property type="evidence" value="ECO:0007669"/>
    <property type="project" value="UniProtKB-KW"/>
</dbReference>
<evidence type="ECO:0000313" key="5">
    <source>
        <dbReference type="Proteomes" id="UP000322139"/>
    </source>
</evidence>
<sequence>MTKFEINEMTQAFIRKYKLFEEDIVQQIQLQHRLNLAAAFQIKEGMRVLEVGCGQGDTTAALADAVGNDGFVTAMDVASPEYGAPFTLGEAAERIKKSSIGERVSFHFEANLEDFTGEAPFDVAVLSHCSWYFKHPEDLLRTFIMLRQLAKRICFAEWDLDFTRMDQRAHFCAASILALYSNFVDNEGNIQNLFHKSRIQELLKEAGFTVEGQLTVDASYLQDAKWEKDFANSIRPQFSKAPEMIQTLVNSYYELMNHSNANERSLDSFILCGS</sequence>
<keyword evidence="3" id="KW-0949">S-adenosyl-L-methionine</keyword>
<dbReference type="RefSeq" id="WP_148973344.1">
    <property type="nucleotide sequence ID" value="NZ_JBNIKT010000005.1"/>
</dbReference>
<accession>A0A5D4RMG7</accession>
<reference evidence="4 5" key="1">
    <citation type="submission" date="2019-08" db="EMBL/GenBank/DDBJ databases">
        <title>Bacillus genomes from the desert of Cuatro Cienegas, Coahuila.</title>
        <authorList>
            <person name="Olmedo-Alvarez G."/>
        </authorList>
    </citation>
    <scope>NUCLEOTIDE SEQUENCE [LARGE SCALE GENOMIC DNA]</scope>
    <source>
        <strain evidence="4 5">CH446_14T</strain>
    </source>
</reference>
<dbReference type="PANTHER" id="PTHR43464">
    <property type="entry name" value="METHYLTRANSFERASE"/>
    <property type="match status" value="1"/>
</dbReference>
<evidence type="ECO:0000256" key="2">
    <source>
        <dbReference type="ARBA" id="ARBA00022679"/>
    </source>
</evidence>
<dbReference type="Proteomes" id="UP000322139">
    <property type="component" value="Unassembled WGS sequence"/>
</dbReference>
<dbReference type="AlphaFoldDB" id="A0A5D4RMG7"/>
<comment type="caution">
    <text evidence="4">The sequence shown here is derived from an EMBL/GenBank/DDBJ whole genome shotgun (WGS) entry which is preliminary data.</text>
</comment>
<keyword evidence="2 4" id="KW-0808">Transferase</keyword>
<protein>
    <submittedName>
        <fullName evidence="4">Class I SAM-dependent methyltransferase</fullName>
    </submittedName>
</protein>
<evidence type="ECO:0000313" key="4">
    <source>
        <dbReference type="EMBL" id="TYS50948.1"/>
    </source>
</evidence>
<gene>
    <name evidence="4" type="ORF">FZD51_02580</name>
</gene>
<dbReference type="GO" id="GO:0032259">
    <property type="term" value="P:methylation"/>
    <property type="evidence" value="ECO:0007669"/>
    <property type="project" value="UniProtKB-KW"/>
</dbReference>
<dbReference type="PANTHER" id="PTHR43464:SF19">
    <property type="entry name" value="UBIQUINONE BIOSYNTHESIS O-METHYLTRANSFERASE, MITOCHONDRIAL"/>
    <property type="match status" value="1"/>
</dbReference>
<evidence type="ECO:0000256" key="1">
    <source>
        <dbReference type="ARBA" id="ARBA00022603"/>
    </source>
</evidence>
<dbReference type="Pfam" id="PF13489">
    <property type="entry name" value="Methyltransf_23"/>
    <property type="match status" value="1"/>
</dbReference>